<dbReference type="Pfam" id="PF00132">
    <property type="entry name" value="Hexapep"/>
    <property type="match status" value="1"/>
</dbReference>
<dbReference type="SUPFAM" id="SSF51161">
    <property type="entry name" value="Trimeric LpxA-like enzymes"/>
    <property type="match status" value="1"/>
</dbReference>
<accession>A0ABT8YQA4</accession>
<dbReference type="EC" id="2.3.1.-" evidence="5"/>
<proteinExistence type="inferred from homology"/>
<dbReference type="Proteomes" id="UP001174932">
    <property type="component" value="Unassembled WGS sequence"/>
</dbReference>
<reference evidence="5" key="1">
    <citation type="journal article" date="2015" name="Int. J. Syst. Evol. Microbiol.">
        <title>Rhizobium alvei sp. nov., isolated from a freshwater river.</title>
        <authorList>
            <person name="Sheu S.Y."/>
            <person name="Huang H.W."/>
            <person name="Young C.C."/>
            <person name="Chen W.M."/>
        </authorList>
    </citation>
    <scope>NUCLEOTIDE SEQUENCE</scope>
    <source>
        <strain evidence="5">TNR-22</strain>
    </source>
</reference>
<dbReference type="Gene3D" id="2.160.10.10">
    <property type="entry name" value="Hexapeptide repeat proteins"/>
    <property type="match status" value="1"/>
</dbReference>
<evidence type="ECO:0000256" key="2">
    <source>
        <dbReference type="ARBA" id="ARBA00022679"/>
    </source>
</evidence>
<evidence type="ECO:0000256" key="4">
    <source>
        <dbReference type="ARBA" id="ARBA00023315"/>
    </source>
</evidence>
<evidence type="ECO:0000313" key="6">
    <source>
        <dbReference type="Proteomes" id="UP001174932"/>
    </source>
</evidence>
<evidence type="ECO:0000256" key="3">
    <source>
        <dbReference type="ARBA" id="ARBA00022737"/>
    </source>
</evidence>
<comment type="similarity">
    <text evidence="1">Belongs to the transferase hexapeptide repeat family.</text>
</comment>
<dbReference type="InterPro" id="IPR001451">
    <property type="entry name" value="Hexapep"/>
</dbReference>
<keyword evidence="2 5" id="KW-0808">Transferase</keyword>
<evidence type="ECO:0000313" key="5">
    <source>
        <dbReference type="EMBL" id="MDO6965497.1"/>
    </source>
</evidence>
<organism evidence="5 6">
    <name type="scientific">Rhizobium alvei</name>
    <dbReference type="NCBI Taxonomy" id="1132659"/>
    <lineage>
        <taxon>Bacteria</taxon>
        <taxon>Pseudomonadati</taxon>
        <taxon>Pseudomonadota</taxon>
        <taxon>Alphaproteobacteria</taxon>
        <taxon>Hyphomicrobiales</taxon>
        <taxon>Rhizobiaceae</taxon>
        <taxon>Rhizobium/Agrobacterium group</taxon>
        <taxon>Rhizobium</taxon>
    </lineage>
</organism>
<protein>
    <submittedName>
        <fullName evidence="5">CatB-related O-acetyltransferase</fullName>
        <ecNumber evidence="5">2.3.1.-</ecNumber>
    </submittedName>
</protein>
<dbReference type="InterPro" id="IPR011004">
    <property type="entry name" value="Trimer_LpxA-like_sf"/>
</dbReference>
<dbReference type="CDD" id="cd03349">
    <property type="entry name" value="LbH_XAT"/>
    <property type="match status" value="1"/>
</dbReference>
<dbReference type="PROSITE" id="PS00101">
    <property type="entry name" value="HEXAPEP_TRANSFERASES"/>
    <property type="match status" value="1"/>
</dbReference>
<dbReference type="PANTHER" id="PTHR43300:SF11">
    <property type="entry name" value="ACETYLTRANSFERASE RV3034C-RELATED"/>
    <property type="match status" value="1"/>
</dbReference>
<keyword evidence="4 5" id="KW-0012">Acyltransferase</keyword>
<dbReference type="PANTHER" id="PTHR43300">
    <property type="entry name" value="ACETYLTRANSFERASE"/>
    <property type="match status" value="1"/>
</dbReference>
<evidence type="ECO:0000256" key="1">
    <source>
        <dbReference type="ARBA" id="ARBA00007274"/>
    </source>
</evidence>
<gene>
    <name evidence="5" type="ORF">Q4481_16140</name>
</gene>
<dbReference type="GO" id="GO:0016746">
    <property type="term" value="F:acyltransferase activity"/>
    <property type="evidence" value="ECO:0007669"/>
    <property type="project" value="UniProtKB-KW"/>
</dbReference>
<dbReference type="InterPro" id="IPR018357">
    <property type="entry name" value="Hexapep_transf_CS"/>
</dbReference>
<keyword evidence="3" id="KW-0677">Repeat</keyword>
<reference evidence="5" key="2">
    <citation type="submission" date="2023-07" db="EMBL/GenBank/DDBJ databases">
        <authorList>
            <person name="Shen H."/>
        </authorList>
    </citation>
    <scope>NUCLEOTIDE SEQUENCE</scope>
    <source>
        <strain evidence="5">TNR-22</strain>
    </source>
</reference>
<dbReference type="RefSeq" id="WP_304377433.1">
    <property type="nucleotide sequence ID" value="NZ_JAUOZU010000012.1"/>
</dbReference>
<comment type="caution">
    <text evidence="5">The sequence shown here is derived from an EMBL/GenBank/DDBJ whole genome shotgun (WGS) entry which is preliminary data.</text>
</comment>
<sequence length="251" mass="27843">MSFALFQLGKAHSDRIKVEKNIWVDPSSLRLTSASFIECPSAPVAGVFSGLPGIQFGAYSYSWSPITVHVSRVGRYCSIGGRVVFGDHEHPTNWLTTSNIPWDLEFITGAHAKRKNPALKPHAYKSNLGPIEIGHDVWIGSRSYIKRGVRIGNGAIVGSGAVVTKDVPAFAIVAGNPARIKRYRFENDVIELIENCAWWQYDYAEIGNEDFSDPVQACKSISRRVESGEIKPFCPDRLTAEYLQELVERSS</sequence>
<dbReference type="EMBL" id="JAUOZU010000012">
    <property type="protein sequence ID" value="MDO6965497.1"/>
    <property type="molecule type" value="Genomic_DNA"/>
</dbReference>
<keyword evidence="6" id="KW-1185">Reference proteome</keyword>
<name>A0ABT8YQA4_9HYPH</name>
<dbReference type="InterPro" id="IPR050179">
    <property type="entry name" value="Trans_hexapeptide_repeat"/>
</dbReference>